<accession>A0A6I6JVM7</accession>
<dbReference type="EMBL" id="CP046401">
    <property type="protein sequence ID" value="QGY47176.1"/>
    <property type="molecule type" value="Genomic_DNA"/>
</dbReference>
<sequence length="665" mass="75356">MMCFKKNRLLIVVATLLFYSSCQVENKNLRINSPDGKIELVFAMQSDSLFYSVNREMGQLIKHSSIGLDLRKPFEGGWRIVASSTESIDEWWTPVYGEYSKIHDQYNSLKVQLEEKGELNRRLDVIFRVYNEGVAFRYLIPEQKDSIGWQINNELSTFCFPSEAKAFPIYRTEQTYSNQAVDINRIDSGALFPLTVKLSNGFVSLLEAHVENYPRAYLDKTLEKQLVTKLYGDAIVDAPYATPWRVILIAENEGQLIENESLILNLNPPSPLEDISWIKVGKTISNAGNNVGLNGDKLKKLVDFASQNGFKYLQLDWGWYGTEVKWSDEQIQNFRKIMPEEFKKSDWKANTEANPFTVAKGYVPYGWTDRWKNAYTEVNLDIHELVTYAKGKDIGVSLYVEAGHTLRLHNMDSLFLQYEDWGLAGLKPGFVKYGTQENTRWTRNMVKKAAEHHLLLCIHDARIPDGTTRTYPNLVINEGGGGQEGNHPVVQDVMLPFTRCLAGPFDYTPSLYTKGRSNTHMLAFLVTYYGPAQTVRGGYPAWNGAGKQGRGGEELEFLKKVPTTWDDTKVIQAKIGHHLITARRKGDTWFIGGITGHEAFESELSLSFLEPGINYQATIFKDGPDGYQEGFCMAEKEMLTVNSKTNIPVRMVQAGGFIAILEPIN</sequence>
<dbReference type="GO" id="GO:0030246">
    <property type="term" value="F:carbohydrate binding"/>
    <property type="evidence" value="ECO:0007669"/>
    <property type="project" value="InterPro"/>
</dbReference>
<dbReference type="Proteomes" id="UP000428260">
    <property type="component" value="Chromosome"/>
</dbReference>
<keyword evidence="4" id="KW-0106">Calcium</keyword>
<comment type="subunit">
    <text evidence="2">Monomer.</text>
</comment>
<organism evidence="10 11">
    <name type="scientific">Maribellus comscasis</name>
    <dbReference type="NCBI Taxonomy" id="2681766"/>
    <lineage>
        <taxon>Bacteria</taxon>
        <taxon>Pseudomonadati</taxon>
        <taxon>Bacteroidota</taxon>
        <taxon>Bacteroidia</taxon>
        <taxon>Marinilabiliales</taxon>
        <taxon>Prolixibacteraceae</taxon>
        <taxon>Maribellus</taxon>
    </lineage>
</organism>
<dbReference type="InterPro" id="IPR013780">
    <property type="entry name" value="Glyco_hydro_b"/>
</dbReference>
<dbReference type="RefSeq" id="WP_158870787.1">
    <property type="nucleotide sequence ID" value="NZ_CP046401.1"/>
</dbReference>
<evidence type="ECO:0000256" key="1">
    <source>
        <dbReference type="ARBA" id="ARBA00001913"/>
    </source>
</evidence>
<dbReference type="Pfam" id="PF10566">
    <property type="entry name" value="Glyco_hydro_97"/>
    <property type="match status" value="1"/>
</dbReference>
<gene>
    <name evidence="10" type="ORF">GM418_26985</name>
</gene>
<feature type="domain" description="Glycosyl-hydrolase 97 catalytic" evidence="7">
    <location>
        <begin position="375"/>
        <end position="479"/>
    </location>
</feature>
<evidence type="ECO:0000313" key="11">
    <source>
        <dbReference type="Proteomes" id="UP000428260"/>
    </source>
</evidence>
<keyword evidence="6" id="KW-0732">Signal</keyword>
<dbReference type="Gene3D" id="2.60.40.1180">
    <property type="entry name" value="Golgi alpha-mannosidase II"/>
    <property type="match status" value="1"/>
</dbReference>
<evidence type="ECO:0000256" key="3">
    <source>
        <dbReference type="ARBA" id="ARBA00022801"/>
    </source>
</evidence>
<feature type="domain" description="Glycosyl-hydrolase 97 C-terminal oligomerisation" evidence="9">
    <location>
        <begin position="564"/>
        <end position="661"/>
    </location>
</feature>
<feature type="chain" id="PRO_5026121588" description="Alpha-glucosidase" evidence="6">
    <location>
        <begin position="25"/>
        <end position="665"/>
    </location>
</feature>
<dbReference type="AlphaFoldDB" id="A0A6I6JVM7"/>
<evidence type="ECO:0000256" key="6">
    <source>
        <dbReference type="SAM" id="SignalP"/>
    </source>
</evidence>
<dbReference type="InterPro" id="IPR029483">
    <property type="entry name" value="GH97_C"/>
</dbReference>
<dbReference type="Pfam" id="PF14508">
    <property type="entry name" value="GH97_N"/>
    <property type="match status" value="1"/>
</dbReference>
<evidence type="ECO:0000256" key="5">
    <source>
        <dbReference type="ARBA" id="ARBA00023295"/>
    </source>
</evidence>
<keyword evidence="11" id="KW-1185">Reference proteome</keyword>
<evidence type="ECO:0000313" key="10">
    <source>
        <dbReference type="EMBL" id="QGY47176.1"/>
    </source>
</evidence>
<dbReference type="Gene3D" id="2.70.98.10">
    <property type="match status" value="1"/>
</dbReference>
<proteinExistence type="predicted"/>
<dbReference type="GO" id="GO:0016798">
    <property type="term" value="F:hydrolase activity, acting on glycosyl bonds"/>
    <property type="evidence" value="ECO:0007669"/>
    <property type="project" value="UniProtKB-KW"/>
</dbReference>
<dbReference type="PANTHER" id="PTHR35803">
    <property type="entry name" value="GLUCAN 1,4-ALPHA-GLUCOSIDASE SUSB-RELATED"/>
    <property type="match status" value="1"/>
</dbReference>
<dbReference type="InterPro" id="IPR014718">
    <property type="entry name" value="GH-type_carb-bd"/>
</dbReference>
<evidence type="ECO:0000259" key="9">
    <source>
        <dbReference type="Pfam" id="PF14509"/>
    </source>
</evidence>
<name>A0A6I6JVM7_9BACT</name>
<evidence type="ECO:0000259" key="8">
    <source>
        <dbReference type="Pfam" id="PF14508"/>
    </source>
</evidence>
<dbReference type="InterPro" id="IPR013785">
    <property type="entry name" value="Aldolase_TIM"/>
</dbReference>
<feature type="domain" description="Glycosyl-hydrolase 97 N-terminal" evidence="8">
    <location>
        <begin position="31"/>
        <end position="269"/>
    </location>
</feature>
<dbReference type="SUPFAM" id="SSF51445">
    <property type="entry name" value="(Trans)glycosidases"/>
    <property type="match status" value="1"/>
</dbReference>
<dbReference type="Gene3D" id="3.20.20.70">
    <property type="entry name" value="Aldolase class I"/>
    <property type="match status" value="1"/>
</dbReference>
<dbReference type="InterPro" id="IPR019563">
    <property type="entry name" value="GH97_catalytic"/>
</dbReference>
<evidence type="ECO:0000259" key="7">
    <source>
        <dbReference type="Pfam" id="PF10566"/>
    </source>
</evidence>
<evidence type="ECO:0000256" key="2">
    <source>
        <dbReference type="ARBA" id="ARBA00011245"/>
    </source>
</evidence>
<keyword evidence="5" id="KW-0326">Glycosidase</keyword>
<comment type="cofactor">
    <cofactor evidence="1">
        <name>Ca(2+)</name>
        <dbReference type="ChEBI" id="CHEBI:29108"/>
    </cofactor>
</comment>
<dbReference type="KEGG" id="mcos:GM418_26985"/>
<feature type="signal peptide" evidence="6">
    <location>
        <begin position="1"/>
        <end position="24"/>
    </location>
</feature>
<dbReference type="InterPro" id="IPR052720">
    <property type="entry name" value="Glycosyl_hydrolase_97"/>
</dbReference>
<protein>
    <recommendedName>
        <fullName evidence="12">Alpha-glucosidase</fullName>
    </recommendedName>
</protein>
<dbReference type="InterPro" id="IPR029486">
    <property type="entry name" value="GH97_N"/>
</dbReference>
<dbReference type="Pfam" id="PF14509">
    <property type="entry name" value="GH97_C"/>
    <property type="match status" value="1"/>
</dbReference>
<dbReference type="InterPro" id="IPR017853">
    <property type="entry name" value="GH"/>
</dbReference>
<evidence type="ECO:0008006" key="12">
    <source>
        <dbReference type="Google" id="ProtNLM"/>
    </source>
</evidence>
<reference evidence="10 11" key="1">
    <citation type="submission" date="2019-11" db="EMBL/GenBank/DDBJ databases">
        <authorList>
            <person name="Zheng R.K."/>
            <person name="Sun C.M."/>
        </authorList>
    </citation>
    <scope>NUCLEOTIDE SEQUENCE [LARGE SCALE GENOMIC DNA]</scope>
    <source>
        <strain evidence="10 11">WC007</strain>
    </source>
</reference>
<keyword evidence="3" id="KW-0378">Hydrolase</keyword>
<evidence type="ECO:0000256" key="4">
    <source>
        <dbReference type="ARBA" id="ARBA00022837"/>
    </source>
</evidence>